<dbReference type="AlphaFoldDB" id="A0A085ZFX2"/>
<accession>A0A085ZFX2</accession>
<evidence type="ECO:0008006" key="4">
    <source>
        <dbReference type="Google" id="ProtNLM"/>
    </source>
</evidence>
<proteinExistence type="predicted"/>
<evidence type="ECO:0000256" key="1">
    <source>
        <dbReference type="SAM" id="Phobius"/>
    </source>
</evidence>
<feature type="transmembrane region" description="Helical" evidence="1">
    <location>
        <begin position="128"/>
        <end position="147"/>
    </location>
</feature>
<reference evidence="2 3" key="1">
    <citation type="submission" date="2014-07" db="EMBL/GenBank/DDBJ databases">
        <title>Genome of Flavobacterium reichenbachii LMG 25512.</title>
        <authorList>
            <person name="Stropko S.J."/>
            <person name="Pipes S.E."/>
            <person name="Newman J.D."/>
        </authorList>
    </citation>
    <scope>NUCLEOTIDE SEQUENCE [LARGE SCALE GENOMIC DNA]</scope>
    <source>
        <strain evidence="2 3">LMG 25512</strain>
    </source>
</reference>
<feature type="transmembrane region" description="Helical" evidence="1">
    <location>
        <begin position="59"/>
        <end position="79"/>
    </location>
</feature>
<feature type="transmembrane region" description="Helical" evidence="1">
    <location>
        <begin position="7"/>
        <end position="30"/>
    </location>
</feature>
<sequence>MKSKAKTIISAGFTAGVLDLTAAILVYAVFLQKTTAIKILQSIASGILKKDAYSGGAEMALYGVLLHFLIAFIFAWFYFKIYSYIPFFHISALLSGLTYGFFVWAVMNLIVLPIVFPVLPEKHFDFPLLLSIIIIICCIGLPIAFITRKYYTTHYYSS</sequence>
<dbReference type="OrthoDB" id="7564746at2"/>
<gene>
    <name evidence="2" type="ORF">IW19_20825</name>
</gene>
<dbReference type="RefSeq" id="WP_035688802.1">
    <property type="nucleotide sequence ID" value="NZ_JPRL01000002.1"/>
</dbReference>
<dbReference type="eggNOG" id="ENOG5032Y2Y">
    <property type="taxonomic scope" value="Bacteria"/>
</dbReference>
<name>A0A085ZFX2_9FLAO</name>
<evidence type="ECO:0000313" key="3">
    <source>
        <dbReference type="Proteomes" id="UP000028715"/>
    </source>
</evidence>
<dbReference type="Proteomes" id="UP000028715">
    <property type="component" value="Unassembled WGS sequence"/>
</dbReference>
<comment type="caution">
    <text evidence="2">The sequence shown here is derived from an EMBL/GenBank/DDBJ whole genome shotgun (WGS) entry which is preliminary data.</text>
</comment>
<keyword evidence="3" id="KW-1185">Reference proteome</keyword>
<protein>
    <recommendedName>
        <fullName evidence="4">DUF1440 domain-containing protein</fullName>
    </recommendedName>
</protein>
<keyword evidence="1" id="KW-0472">Membrane</keyword>
<keyword evidence="1" id="KW-0812">Transmembrane</keyword>
<dbReference type="STRING" id="362418.IW19_20825"/>
<evidence type="ECO:0000313" key="2">
    <source>
        <dbReference type="EMBL" id="KFF03336.1"/>
    </source>
</evidence>
<dbReference type="EMBL" id="JPRL01000002">
    <property type="protein sequence ID" value="KFF03336.1"/>
    <property type="molecule type" value="Genomic_DNA"/>
</dbReference>
<feature type="transmembrane region" description="Helical" evidence="1">
    <location>
        <begin position="91"/>
        <end position="116"/>
    </location>
</feature>
<organism evidence="2 3">
    <name type="scientific">Flavobacterium reichenbachii</name>
    <dbReference type="NCBI Taxonomy" id="362418"/>
    <lineage>
        <taxon>Bacteria</taxon>
        <taxon>Pseudomonadati</taxon>
        <taxon>Bacteroidota</taxon>
        <taxon>Flavobacteriia</taxon>
        <taxon>Flavobacteriales</taxon>
        <taxon>Flavobacteriaceae</taxon>
        <taxon>Flavobacterium</taxon>
    </lineage>
</organism>
<keyword evidence="1" id="KW-1133">Transmembrane helix</keyword>